<dbReference type="AlphaFoldDB" id="A0A1H8LJP5"/>
<name>A0A1H8LJP5_9RHOB</name>
<dbReference type="Pfam" id="PF07848">
    <property type="entry name" value="PaaX"/>
    <property type="match status" value="1"/>
</dbReference>
<dbReference type="InterPro" id="IPR012906">
    <property type="entry name" value="PaaX-like_N"/>
</dbReference>
<sequence length="268" mass="29614">MQATSNTWFQECIAALNAPGDLRVWSLVVTLFGDLARAPGDTISGPLMTRIIEPIGIRPEALRVALHRLRNDGWIASERKGRSSEYHLTEYGRRQSEAASPRIYAQEPPKIDSWHLLVLEPMTTGERSASEKTHHARGYVSIAPGVLLGRGGAGPENNAFVLEGGRVQVPDWLRAQIGPEEINDAYKALETALDRVDVLLGPVPSPSSLQIATLRTLIVHNWRRVLLSHPDLPPVFFPEDWHGFQCRSKVNALLLRLPRPTPAEIAAA</sequence>
<organism evidence="3 4">
    <name type="scientific">Salinihabitans flavidus</name>
    <dbReference type="NCBI Taxonomy" id="569882"/>
    <lineage>
        <taxon>Bacteria</taxon>
        <taxon>Pseudomonadati</taxon>
        <taxon>Pseudomonadota</taxon>
        <taxon>Alphaproteobacteria</taxon>
        <taxon>Rhodobacterales</taxon>
        <taxon>Roseobacteraceae</taxon>
        <taxon>Salinihabitans</taxon>
    </lineage>
</organism>
<dbReference type="Gene3D" id="3.30.70.2670">
    <property type="match status" value="1"/>
</dbReference>
<dbReference type="STRING" id="569882.SAMN04490248_101160"/>
<dbReference type="InterPro" id="IPR013225">
    <property type="entry name" value="PaaX_C"/>
</dbReference>
<dbReference type="PANTHER" id="PTHR30319">
    <property type="entry name" value="PHENYLACETIC ACID REGULATOR-RELATED TRANSCRIPTIONAL REPRESSOR"/>
    <property type="match status" value="1"/>
</dbReference>
<dbReference type="SUPFAM" id="SSF46785">
    <property type="entry name" value="Winged helix' DNA-binding domain"/>
    <property type="match status" value="1"/>
</dbReference>
<evidence type="ECO:0000259" key="1">
    <source>
        <dbReference type="Pfam" id="PF07848"/>
    </source>
</evidence>
<gene>
    <name evidence="3" type="ORF">SAMN04490248_101160</name>
</gene>
<accession>A0A1H8LJP5</accession>
<dbReference type="Gene3D" id="1.20.58.1460">
    <property type="match status" value="1"/>
</dbReference>
<dbReference type="InterPro" id="IPR011965">
    <property type="entry name" value="PaaX_trns_reg"/>
</dbReference>
<evidence type="ECO:0000259" key="2">
    <source>
        <dbReference type="Pfam" id="PF08223"/>
    </source>
</evidence>
<dbReference type="InterPro" id="IPR036388">
    <property type="entry name" value="WH-like_DNA-bd_sf"/>
</dbReference>
<evidence type="ECO:0000313" key="4">
    <source>
        <dbReference type="Proteomes" id="UP000198893"/>
    </source>
</evidence>
<dbReference type="Proteomes" id="UP000198893">
    <property type="component" value="Unassembled WGS sequence"/>
</dbReference>
<protein>
    <submittedName>
        <fullName evidence="3">Transcriptional regulator, PaaX family</fullName>
    </submittedName>
</protein>
<dbReference type="PANTHER" id="PTHR30319:SF1">
    <property type="entry name" value="TRANSCRIPTIONAL REPRESSOR PAAX"/>
    <property type="match status" value="1"/>
</dbReference>
<proteinExistence type="predicted"/>
<keyword evidence="4" id="KW-1185">Reference proteome</keyword>
<reference evidence="3 4" key="1">
    <citation type="submission" date="2016-10" db="EMBL/GenBank/DDBJ databases">
        <authorList>
            <person name="de Groot N.N."/>
        </authorList>
    </citation>
    <scope>NUCLEOTIDE SEQUENCE [LARGE SCALE GENOMIC DNA]</scope>
    <source>
        <strain evidence="3 4">DSM 27842</strain>
    </source>
</reference>
<dbReference type="RefSeq" id="WP_093114729.1">
    <property type="nucleotide sequence ID" value="NZ_FODS01000001.1"/>
</dbReference>
<dbReference type="GO" id="GO:0006351">
    <property type="term" value="P:DNA-templated transcription"/>
    <property type="evidence" value="ECO:0007669"/>
    <property type="project" value="InterPro"/>
</dbReference>
<evidence type="ECO:0000313" key="3">
    <source>
        <dbReference type="EMBL" id="SEO04978.1"/>
    </source>
</evidence>
<dbReference type="OrthoDB" id="2270427at2"/>
<dbReference type="Pfam" id="PF08223">
    <property type="entry name" value="PaaX_C"/>
    <property type="match status" value="1"/>
</dbReference>
<dbReference type="EMBL" id="FODS01000001">
    <property type="protein sequence ID" value="SEO04978.1"/>
    <property type="molecule type" value="Genomic_DNA"/>
</dbReference>
<dbReference type="Gene3D" id="1.10.10.10">
    <property type="entry name" value="Winged helix-like DNA-binding domain superfamily/Winged helix DNA-binding domain"/>
    <property type="match status" value="1"/>
</dbReference>
<dbReference type="InterPro" id="IPR036390">
    <property type="entry name" value="WH_DNA-bd_sf"/>
</dbReference>
<dbReference type="PIRSF" id="PIRSF020623">
    <property type="entry name" value="PaaX"/>
    <property type="match status" value="1"/>
</dbReference>
<feature type="domain" description="Transcriptional repressor PaaX-like N-terminal" evidence="1">
    <location>
        <begin position="25"/>
        <end position="91"/>
    </location>
</feature>
<feature type="domain" description="Transcriptional repressor PaaX-like C-terminal" evidence="2">
    <location>
        <begin position="180"/>
        <end position="253"/>
    </location>
</feature>